<dbReference type="OrthoDB" id="978692at2"/>
<protein>
    <submittedName>
        <fullName evidence="2">Porin family protein</fullName>
    </submittedName>
</protein>
<dbReference type="EMBL" id="VOOR01000002">
    <property type="protein sequence ID" value="TXB69469.1"/>
    <property type="molecule type" value="Genomic_DNA"/>
</dbReference>
<dbReference type="RefSeq" id="WP_147165601.1">
    <property type="nucleotide sequence ID" value="NZ_VOOR01000002.1"/>
</dbReference>
<proteinExistence type="predicted"/>
<evidence type="ECO:0000313" key="2">
    <source>
        <dbReference type="EMBL" id="TXB69469.1"/>
    </source>
</evidence>
<dbReference type="Proteomes" id="UP000321580">
    <property type="component" value="Unassembled WGS sequence"/>
</dbReference>
<evidence type="ECO:0000313" key="3">
    <source>
        <dbReference type="Proteomes" id="UP000321580"/>
    </source>
</evidence>
<gene>
    <name evidence="2" type="ORF">FRY97_01270</name>
</gene>
<comment type="caution">
    <text evidence="2">The sequence shown here is derived from an EMBL/GenBank/DDBJ whole genome shotgun (WGS) entry which is preliminary data.</text>
</comment>
<feature type="chain" id="PRO_5022945215" evidence="1">
    <location>
        <begin position="24"/>
        <end position="190"/>
    </location>
</feature>
<keyword evidence="1" id="KW-0732">Signal</keyword>
<sequence>MRHYCTQMGIAALLLLFALPSFAQHDDGQAEAQGHNQKIINRHSIFPHLRAAAFISHTFIPGVAEGSRFAIPSYGLDIEYWFDETWGVGLHNDIELESFIIEGEQEEFLERDFPLVSSLDLLFKPWKGLAFQIGPGVEIDKHETFLLFRLGVEYEIELGHHWDLYPTFFYDTREDSYTTFSIGLGVGKRF</sequence>
<accession>A0A5C6S4X1</accession>
<evidence type="ECO:0000256" key="1">
    <source>
        <dbReference type="SAM" id="SignalP"/>
    </source>
</evidence>
<dbReference type="AlphaFoldDB" id="A0A5C6S4X1"/>
<keyword evidence="3" id="KW-1185">Reference proteome</keyword>
<feature type="signal peptide" evidence="1">
    <location>
        <begin position="1"/>
        <end position="23"/>
    </location>
</feature>
<reference evidence="2 3" key="1">
    <citation type="submission" date="2019-08" db="EMBL/GenBank/DDBJ databases">
        <title>Genome of Phaeodactylibacter luteus.</title>
        <authorList>
            <person name="Bowman J.P."/>
        </authorList>
    </citation>
    <scope>NUCLEOTIDE SEQUENCE [LARGE SCALE GENOMIC DNA]</scope>
    <source>
        <strain evidence="2 3">KCTC 42180</strain>
    </source>
</reference>
<organism evidence="2 3">
    <name type="scientific">Phaeodactylibacter luteus</name>
    <dbReference type="NCBI Taxonomy" id="1564516"/>
    <lineage>
        <taxon>Bacteria</taxon>
        <taxon>Pseudomonadati</taxon>
        <taxon>Bacteroidota</taxon>
        <taxon>Saprospiria</taxon>
        <taxon>Saprospirales</taxon>
        <taxon>Haliscomenobacteraceae</taxon>
        <taxon>Phaeodactylibacter</taxon>
    </lineage>
</organism>
<name>A0A5C6S4X1_9BACT</name>